<organism evidence="1 2">
    <name type="scientific">Miniimonas arenae</name>
    <dbReference type="NCBI Taxonomy" id="676201"/>
    <lineage>
        <taxon>Bacteria</taxon>
        <taxon>Bacillati</taxon>
        <taxon>Actinomycetota</taxon>
        <taxon>Actinomycetes</taxon>
        <taxon>Micrococcales</taxon>
        <taxon>Beutenbergiaceae</taxon>
        <taxon>Miniimonas</taxon>
    </lineage>
</organism>
<dbReference type="AlphaFoldDB" id="A0A5C5BAS0"/>
<reference evidence="1 2" key="1">
    <citation type="submission" date="2019-06" db="EMBL/GenBank/DDBJ databases">
        <title>Draft genome sequence of Miniimonas arenae KCTC 19750T isolated from sea sand.</title>
        <authorList>
            <person name="Park S.-J."/>
        </authorList>
    </citation>
    <scope>NUCLEOTIDE SEQUENCE [LARGE SCALE GENOMIC DNA]</scope>
    <source>
        <strain evidence="1 2">KCTC 19750</strain>
    </source>
</reference>
<evidence type="ECO:0000313" key="1">
    <source>
        <dbReference type="EMBL" id="TNU73579.1"/>
    </source>
</evidence>
<name>A0A5C5BAS0_9MICO</name>
<accession>A0A5C5BAS0</accession>
<proteinExistence type="predicted"/>
<gene>
    <name evidence="1" type="ORF">FH969_10675</name>
</gene>
<dbReference type="Proteomes" id="UP000313849">
    <property type="component" value="Unassembled WGS sequence"/>
</dbReference>
<dbReference type="EMBL" id="VENP01000040">
    <property type="protein sequence ID" value="TNU73579.1"/>
    <property type="molecule type" value="Genomic_DNA"/>
</dbReference>
<keyword evidence="2" id="KW-1185">Reference proteome</keyword>
<protein>
    <submittedName>
        <fullName evidence="1">Uncharacterized protein</fullName>
    </submittedName>
</protein>
<evidence type="ECO:0000313" key="2">
    <source>
        <dbReference type="Proteomes" id="UP000313849"/>
    </source>
</evidence>
<sequence length="94" mass="10137">MTRGPSVELMTRHWGWPRCRTSAIGCRRVARPAAARSIMSEAFEVDTAALREHAEHWGVIADEIASVGEAIQGLSPLAWGLGAITDPGVSFHQA</sequence>
<comment type="caution">
    <text evidence="1">The sequence shown here is derived from an EMBL/GenBank/DDBJ whole genome shotgun (WGS) entry which is preliminary data.</text>
</comment>